<gene>
    <name evidence="1" type="ORF">FIBSPDRAFT_939778</name>
</gene>
<dbReference type="STRING" id="436010.A0A167X808"/>
<evidence type="ECO:0000313" key="2">
    <source>
        <dbReference type="Proteomes" id="UP000076532"/>
    </source>
</evidence>
<dbReference type="Proteomes" id="UP000076532">
    <property type="component" value="Unassembled WGS sequence"/>
</dbReference>
<dbReference type="OrthoDB" id="7464126at2759"/>
<accession>A0A167X808</accession>
<protein>
    <recommendedName>
        <fullName evidence="3">Fungal N-terminal domain-containing protein</fullName>
    </recommendedName>
</protein>
<proteinExistence type="predicted"/>
<dbReference type="AlphaFoldDB" id="A0A167X808"/>
<evidence type="ECO:0000313" key="1">
    <source>
        <dbReference type="EMBL" id="KZP06922.1"/>
    </source>
</evidence>
<dbReference type="EMBL" id="KV417768">
    <property type="protein sequence ID" value="KZP06922.1"/>
    <property type="molecule type" value="Genomic_DNA"/>
</dbReference>
<keyword evidence="2" id="KW-1185">Reference proteome</keyword>
<reference evidence="1 2" key="1">
    <citation type="journal article" date="2016" name="Mol. Biol. Evol.">
        <title>Comparative Genomics of Early-Diverging Mushroom-Forming Fungi Provides Insights into the Origins of Lignocellulose Decay Capabilities.</title>
        <authorList>
            <person name="Nagy L.G."/>
            <person name="Riley R."/>
            <person name="Tritt A."/>
            <person name="Adam C."/>
            <person name="Daum C."/>
            <person name="Floudas D."/>
            <person name="Sun H."/>
            <person name="Yadav J.S."/>
            <person name="Pangilinan J."/>
            <person name="Larsson K.H."/>
            <person name="Matsuura K."/>
            <person name="Barry K."/>
            <person name="Labutti K."/>
            <person name="Kuo R."/>
            <person name="Ohm R.A."/>
            <person name="Bhattacharya S.S."/>
            <person name="Shirouzu T."/>
            <person name="Yoshinaga Y."/>
            <person name="Martin F.M."/>
            <person name="Grigoriev I.V."/>
            <person name="Hibbett D.S."/>
        </authorList>
    </citation>
    <scope>NUCLEOTIDE SEQUENCE [LARGE SCALE GENOMIC DNA]</scope>
    <source>
        <strain evidence="1 2">CBS 109695</strain>
    </source>
</reference>
<name>A0A167X808_9AGAM</name>
<organism evidence="1 2">
    <name type="scientific">Athelia psychrophila</name>
    <dbReference type="NCBI Taxonomy" id="1759441"/>
    <lineage>
        <taxon>Eukaryota</taxon>
        <taxon>Fungi</taxon>
        <taxon>Dikarya</taxon>
        <taxon>Basidiomycota</taxon>
        <taxon>Agaricomycotina</taxon>
        <taxon>Agaricomycetes</taxon>
        <taxon>Agaricomycetidae</taxon>
        <taxon>Atheliales</taxon>
        <taxon>Atheliaceae</taxon>
        <taxon>Athelia</taxon>
    </lineage>
</organism>
<evidence type="ECO:0008006" key="3">
    <source>
        <dbReference type="Google" id="ProtNLM"/>
    </source>
</evidence>
<sequence>MSFGFGLGDVLSAAQLALSVYNACKEAPAGFKALAEEVEAMYIVLQSIRKSISESETEIAVKRREELNRVSRGSLSVLKELQDLLDKYSSLGSSYRKTWDKLRWGDEKVDLLRSRIISNISLLTAFNTSLVNASQAQILARLDQVLAEIQEGKRQSSVIPQLSRGIDHLIGPSDGVWLSSDEG</sequence>